<gene>
    <name evidence="2" type="ORF">FMM80_10210</name>
</gene>
<protein>
    <submittedName>
        <fullName evidence="2">Uncharacterized protein</fullName>
    </submittedName>
</protein>
<dbReference type="Proteomes" id="UP000474104">
    <property type="component" value="Unassembled WGS sequence"/>
</dbReference>
<proteinExistence type="predicted"/>
<reference evidence="2 3" key="1">
    <citation type="submission" date="2019-07" db="EMBL/GenBank/DDBJ databases">
        <title>Draft genome sequences of 15 bacterial species constituting the stable defined intestinal microbiota of the GM15 gnotobiotic mouse model.</title>
        <authorList>
            <person name="Elie C."/>
            <person name="Mathieu A."/>
            <person name="Saliou A."/>
            <person name="Darnaud M."/>
            <person name="Leulier F."/>
            <person name="Tamellini A."/>
        </authorList>
    </citation>
    <scope>NUCLEOTIDE SEQUENCE [LARGE SCALE GENOMIC DNA]</scope>
    <source>
        <strain evidence="3">ASF 502</strain>
    </source>
</reference>
<evidence type="ECO:0000313" key="3">
    <source>
        <dbReference type="Proteomes" id="UP000474104"/>
    </source>
</evidence>
<name>A0A9X5C9C2_9FIRM</name>
<organism evidence="2 3">
    <name type="scientific">Schaedlerella arabinosiphila</name>
    <dbReference type="NCBI Taxonomy" id="2044587"/>
    <lineage>
        <taxon>Bacteria</taxon>
        <taxon>Bacillati</taxon>
        <taxon>Bacillota</taxon>
        <taxon>Clostridia</taxon>
        <taxon>Lachnospirales</taxon>
        <taxon>Lachnospiraceae</taxon>
        <taxon>Schaedlerella</taxon>
    </lineage>
</organism>
<comment type="caution">
    <text evidence="2">The sequence shown here is derived from an EMBL/GenBank/DDBJ whole genome shotgun (WGS) entry which is preliminary data.</text>
</comment>
<keyword evidence="1" id="KW-0175">Coiled coil</keyword>
<evidence type="ECO:0000256" key="1">
    <source>
        <dbReference type="SAM" id="Coils"/>
    </source>
</evidence>
<dbReference type="EMBL" id="VIRB01000062">
    <property type="protein sequence ID" value="NDO69033.1"/>
    <property type="molecule type" value="Genomic_DNA"/>
</dbReference>
<sequence length="84" mass="9703">MDLVSIGLKIGKGIKSLAGALMNEALNNQQKVKDEMDRSYNKAKQLSDEELKEKVRKAYKEEGKRDMKTLGMAREFVEREKRKE</sequence>
<dbReference type="AlphaFoldDB" id="A0A9X5C9C2"/>
<feature type="coiled-coil region" evidence="1">
    <location>
        <begin position="22"/>
        <end position="49"/>
    </location>
</feature>
<evidence type="ECO:0000313" key="2">
    <source>
        <dbReference type="EMBL" id="NDO69033.1"/>
    </source>
</evidence>
<accession>A0A9X5C9C2</accession>
<dbReference type="RefSeq" id="WP_004073098.1">
    <property type="nucleotide sequence ID" value="NZ_VIRB01000062.1"/>
</dbReference>